<dbReference type="SUPFAM" id="SSF88713">
    <property type="entry name" value="Glycoside hydrolase/deacetylase"/>
    <property type="match status" value="1"/>
</dbReference>
<feature type="region of interest" description="Disordered" evidence="1">
    <location>
        <begin position="157"/>
        <end position="178"/>
    </location>
</feature>
<dbReference type="Proteomes" id="UP000564806">
    <property type="component" value="Unassembled WGS sequence"/>
</dbReference>
<dbReference type="SUPFAM" id="SSF55383">
    <property type="entry name" value="Copper amine oxidase, domain N"/>
    <property type="match status" value="1"/>
</dbReference>
<dbReference type="Pfam" id="PF01522">
    <property type="entry name" value="Polysacc_deac_1"/>
    <property type="match status" value="1"/>
</dbReference>
<dbReference type="RefSeq" id="WP_175373858.1">
    <property type="nucleotide sequence ID" value="NZ_JABWCS010000219.1"/>
</dbReference>
<evidence type="ECO:0000313" key="3">
    <source>
        <dbReference type="EMBL" id="NUU63447.1"/>
    </source>
</evidence>
<dbReference type="InterPro" id="IPR011330">
    <property type="entry name" value="Glyco_hydro/deAcase_b/a-brl"/>
</dbReference>
<dbReference type="InterPro" id="IPR036582">
    <property type="entry name" value="Mao_N_sf"/>
</dbReference>
<keyword evidence="4" id="KW-1185">Reference proteome</keyword>
<dbReference type="CDD" id="cd10944">
    <property type="entry name" value="CE4_SmPgdA_like"/>
    <property type="match status" value="1"/>
</dbReference>
<proteinExistence type="predicted"/>
<dbReference type="AlphaFoldDB" id="A0A850EVC2"/>
<evidence type="ECO:0000313" key="4">
    <source>
        <dbReference type="Proteomes" id="UP000564806"/>
    </source>
</evidence>
<dbReference type="EMBL" id="JABWCS010000219">
    <property type="protein sequence ID" value="NUU63447.1"/>
    <property type="molecule type" value="Genomic_DNA"/>
</dbReference>
<dbReference type="PROSITE" id="PS51677">
    <property type="entry name" value="NODB"/>
    <property type="match status" value="1"/>
</dbReference>
<reference evidence="3" key="1">
    <citation type="submission" date="2020-06" db="EMBL/GenBank/DDBJ databases">
        <title>Paenibacillus sp. nov., isolated from soil.</title>
        <authorList>
            <person name="Seo Y.L."/>
        </authorList>
    </citation>
    <scope>NUCLEOTIDE SEQUENCE [LARGE SCALE GENOMIC DNA]</scope>
    <source>
        <strain evidence="3">JW14</strain>
    </source>
</reference>
<comment type="caution">
    <text evidence="3">The sequence shown here is derived from an EMBL/GenBank/DDBJ whole genome shotgun (WGS) entry which is preliminary data.</text>
</comment>
<dbReference type="PANTHER" id="PTHR10587:SF125">
    <property type="entry name" value="POLYSACCHARIDE DEACETYLASE YHEN-RELATED"/>
    <property type="match status" value="1"/>
</dbReference>
<dbReference type="InterPro" id="IPR050248">
    <property type="entry name" value="Polysacc_deacetylase_ArnD"/>
</dbReference>
<evidence type="ECO:0000256" key="1">
    <source>
        <dbReference type="SAM" id="MobiDB-lite"/>
    </source>
</evidence>
<dbReference type="Pfam" id="PF07833">
    <property type="entry name" value="Cu_amine_oxidN1"/>
    <property type="match status" value="1"/>
</dbReference>
<dbReference type="GO" id="GO:0016810">
    <property type="term" value="F:hydrolase activity, acting on carbon-nitrogen (but not peptide) bonds"/>
    <property type="evidence" value="ECO:0007669"/>
    <property type="project" value="InterPro"/>
</dbReference>
<sequence length="384" mass="42592">MSTKKLFLLFIAFFVSLGWVHESEAAGLQALKLGVNDKLTGIEAVSVKDSYYVPLRDLAQELGWTLNGLSDGISVNAGGSSLKLLNDHATATLNNGSKVAMDTFLRGGKLMVPVRVSALLGYTISYVPEQYLLRVQNSAAKLNDAAFVSQYKKELQPMTGTGSQTPTTSGTTTPVNSGKPGTTVYMTFDDGPSATTTQLLDILAKYKVKATFFMLGPKMNTYPEQVKRTAKEGHGLGLHGMTHRKEKFYASPAAALGEMNNDNAILKKITGSGTSLIRPPYGSKPYFTNAFRDKVLTQGYHLWDWNVDSDDWKYKENSAKIYNTVMSQVHNLKKSQSNPIILMHDQKATLKVLPQILETLKKEGYHFEIITKDMQPHNFWKDYR</sequence>
<gene>
    <name evidence="3" type="ORF">HPT30_24105</name>
</gene>
<dbReference type="Gene3D" id="3.20.20.370">
    <property type="entry name" value="Glycoside hydrolase/deacetylase"/>
    <property type="match status" value="1"/>
</dbReference>
<name>A0A850EVC2_9BACL</name>
<evidence type="ECO:0000259" key="2">
    <source>
        <dbReference type="PROSITE" id="PS51677"/>
    </source>
</evidence>
<protein>
    <submittedName>
        <fullName evidence="3">Polysaccharide deacetylase family protein</fullName>
    </submittedName>
</protein>
<dbReference type="InterPro" id="IPR002509">
    <property type="entry name" value="NODB_dom"/>
</dbReference>
<feature type="compositionally biased region" description="Low complexity" evidence="1">
    <location>
        <begin position="157"/>
        <end position="174"/>
    </location>
</feature>
<feature type="domain" description="NodB homology" evidence="2">
    <location>
        <begin position="182"/>
        <end position="368"/>
    </location>
</feature>
<accession>A0A850EVC2</accession>
<dbReference type="PANTHER" id="PTHR10587">
    <property type="entry name" value="GLYCOSYL TRANSFERASE-RELATED"/>
    <property type="match status" value="1"/>
</dbReference>
<dbReference type="InterPro" id="IPR012854">
    <property type="entry name" value="Cu_amine_oxidase-like_N"/>
</dbReference>
<organism evidence="3 4">
    <name type="scientific">Paenibacillus agri</name>
    <dbReference type="NCBI Taxonomy" id="2744309"/>
    <lineage>
        <taxon>Bacteria</taxon>
        <taxon>Bacillati</taxon>
        <taxon>Bacillota</taxon>
        <taxon>Bacilli</taxon>
        <taxon>Bacillales</taxon>
        <taxon>Paenibacillaceae</taxon>
        <taxon>Paenibacillus</taxon>
    </lineage>
</organism>
<dbReference type="GO" id="GO:0005975">
    <property type="term" value="P:carbohydrate metabolic process"/>
    <property type="evidence" value="ECO:0007669"/>
    <property type="project" value="InterPro"/>
</dbReference>